<evidence type="ECO:0000313" key="7">
    <source>
        <dbReference type="EMBL" id="KAH0923234.1"/>
    </source>
</evidence>
<gene>
    <name evidence="7" type="ORF">HID58_023252</name>
</gene>
<evidence type="ECO:0000259" key="6">
    <source>
        <dbReference type="PROSITE" id="PS50089"/>
    </source>
</evidence>
<protein>
    <recommendedName>
        <fullName evidence="6">RING-type domain-containing protein</fullName>
    </recommendedName>
</protein>
<evidence type="ECO:0000256" key="2">
    <source>
        <dbReference type="ARBA" id="ARBA00022771"/>
    </source>
</evidence>
<feature type="domain" description="RING-type" evidence="6">
    <location>
        <begin position="103"/>
        <end position="145"/>
    </location>
</feature>
<feature type="transmembrane region" description="Helical" evidence="5">
    <location>
        <begin position="28"/>
        <end position="49"/>
    </location>
</feature>
<evidence type="ECO:0000256" key="4">
    <source>
        <dbReference type="PROSITE-ProRule" id="PRU00175"/>
    </source>
</evidence>
<keyword evidence="5" id="KW-0812">Transmembrane</keyword>
<keyword evidence="3" id="KW-0862">Zinc</keyword>
<dbReference type="InterPro" id="IPR001841">
    <property type="entry name" value="Znf_RING"/>
</dbReference>
<evidence type="ECO:0000256" key="5">
    <source>
        <dbReference type="SAM" id="Phobius"/>
    </source>
</evidence>
<keyword evidence="8" id="KW-1185">Reference proteome</keyword>
<dbReference type="SMART" id="SM00184">
    <property type="entry name" value="RING"/>
    <property type="match status" value="1"/>
</dbReference>
<dbReference type="EMBL" id="JAGKQM010000006">
    <property type="protein sequence ID" value="KAH0923234.1"/>
    <property type="molecule type" value="Genomic_DNA"/>
</dbReference>
<proteinExistence type="predicted"/>
<keyword evidence="1" id="KW-0479">Metal-binding</keyword>
<comment type="caution">
    <text evidence="7">The sequence shown here is derived from an EMBL/GenBank/DDBJ whole genome shotgun (WGS) entry which is preliminary data.</text>
</comment>
<dbReference type="PANTHER" id="PTHR45798">
    <property type="entry name" value="RING-H2 FINGER PROTEIN ATL61-RELATED-RELATED"/>
    <property type="match status" value="1"/>
</dbReference>
<dbReference type="CDD" id="cd16461">
    <property type="entry name" value="RING-H2_EL5-like"/>
    <property type="match status" value="1"/>
</dbReference>
<dbReference type="PROSITE" id="PS50089">
    <property type="entry name" value="ZF_RING_2"/>
    <property type="match status" value="1"/>
</dbReference>
<keyword evidence="2 4" id="KW-0863">Zinc-finger</keyword>
<dbReference type="Gene3D" id="3.30.40.10">
    <property type="entry name" value="Zinc/RING finger domain, C3HC4 (zinc finger)"/>
    <property type="match status" value="1"/>
</dbReference>
<dbReference type="Pfam" id="PF13639">
    <property type="entry name" value="zf-RING_2"/>
    <property type="match status" value="1"/>
</dbReference>
<dbReference type="SUPFAM" id="SSF57850">
    <property type="entry name" value="RING/U-box"/>
    <property type="match status" value="1"/>
</dbReference>
<name>A0ABQ8D1J7_BRANA</name>
<keyword evidence="5" id="KW-0472">Membrane</keyword>
<dbReference type="InterPro" id="IPR013083">
    <property type="entry name" value="Znf_RING/FYVE/PHD"/>
</dbReference>
<dbReference type="Proteomes" id="UP000824890">
    <property type="component" value="Unassembled WGS sequence"/>
</dbReference>
<evidence type="ECO:0000256" key="3">
    <source>
        <dbReference type="ARBA" id="ARBA00022833"/>
    </source>
</evidence>
<sequence>MTRPARFLETAATPPQPSEQMLAAESDMVVILSALLCALICVAGLAAVVRCAWLRQFTTGENSPSANKGLKKKALQSLPRSTFTAAESTSGTAAEDGGDSTECAICLSDFADGEEIRVLPLCGHSFHVECIDKWLVSRSSCPSCRRILRPSVKNIMGSLLFLLKEKKGVLWRGLKVSAIFGLGFCTHNALTIYPNELSKKSQKALAKAKYFEEEYRARLARVKERRKELDENLQICRDGLANVEQLKRELEKAERPEPVETCCESHEESVWSFI</sequence>
<dbReference type="PANTHER" id="PTHR45798:SF94">
    <property type="entry name" value="E3 UBIQUITIN-PROTEIN LIGASE ATL44-RELATED"/>
    <property type="match status" value="1"/>
</dbReference>
<organism evidence="7 8">
    <name type="scientific">Brassica napus</name>
    <name type="common">Rape</name>
    <dbReference type="NCBI Taxonomy" id="3708"/>
    <lineage>
        <taxon>Eukaryota</taxon>
        <taxon>Viridiplantae</taxon>
        <taxon>Streptophyta</taxon>
        <taxon>Embryophyta</taxon>
        <taxon>Tracheophyta</taxon>
        <taxon>Spermatophyta</taxon>
        <taxon>Magnoliopsida</taxon>
        <taxon>eudicotyledons</taxon>
        <taxon>Gunneridae</taxon>
        <taxon>Pentapetalae</taxon>
        <taxon>rosids</taxon>
        <taxon>malvids</taxon>
        <taxon>Brassicales</taxon>
        <taxon>Brassicaceae</taxon>
        <taxon>Brassiceae</taxon>
        <taxon>Brassica</taxon>
    </lineage>
</organism>
<keyword evidence="5" id="KW-1133">Transmembrane helix</keyword>
<evidence type="ECO:0000313" key="8">
    <source>
        <dbReference type="Proteomes" id="UP000824890"/>
    </source>
</evidence>
<evidence type="ECO:0000256" key="1">
    <source>
        <dbReference type="ARBA" id="ARBA00022723"/>
    </source>
</evidence>
<dbReference type="InterPro" id="IPR052788">
    <property type="entry name" value="RING-type_E3_ligase_ATL"/>
</dbReference>
<reference evidence="7 8" key="1">
    <citation type="submission" date="2021-05" db="EMBL/GenBank/DDBJ databases">
        <title>Genome Assembly of Synthetic Allotetraploid Brassica napus Reveals Homoeologous Exchanges between Subgenomes.</title>
        <authorList>
            <person name="Davis J.T."/>
        </authorList>
    </citation>
    <scope>NUCLEOTIDE SEQUENCE [LARGE SCALE GENOMIC DNA]</scope>
    <source>
        <strain evidence="8">cv. Da-Ae</strain>
        <tissue evidence="7">Seedling</tissue>
    </source>
</reference>
<accession>A0ABQ8D1J7</accession>